<evidence type="ECO:0008006" key="3">
    <source>
        <dbReference type="Google" id="ProtNLM"/>
    </source>
</evidence>
<dbReference type="Gene3D" id="2.30.110.10">
    <property type="entry name" value="Electron Transport, Fmn-binding Protein, Chain A"/>
    <property type="match status" value="1"/>
</dbReference>
<name>A0A2S0VV29_9ALTE</name>
<protein>
    <recommendedName>
        <fullName evidence="3">PilZ domain-containing protein</fullName>
    </recommendedName>
</protein>
<dbReference type="InterPro" id="IPR012349">
    <property type="entry name" value="Split_barrel_FMN-bd"/>
</dbReference>
<dbReference type="RefSeq" id="WP_108604087.1">
    <property type="nucleotide sequence ID" value="NZ_CP026604.1"/>
</dbReference>
<keyword evidence="2" id="KW-1185">Reference proteome</keyword>
<accession>A0A2S0VV29</accession>
<dbReference type="SUPFAM" id="SSF141371">
    <property type="entry name" value="PilZ domain-like"/>
    <property type="match status" value="2"/>
</dbReference>
<organism evidence="1 2">
    <name type="scientific">Saccharobesus litoralis</name>
    <dbReference type="NCBI Taxonomy" id="2172099"/>
    <lineage>
        <taxon>Bacteria</taxon>
        <taxon>Pseudomonadati</taxon>
        <taxon>Pseudomonadota</taxon>
        <taxon>Gammaproteobacteria</taxon>
        <taxon>Alteromonadales</taxon>
        <taxon>Alteromonadaceae</taxon>
        <taxon>Saccharobesus</taxon>
    </lineage>
</organism>
<proteinExistence type="predicted"/>
<reference evidence="1 2" key="1">
    <citation type="submission" date="2018-01" db="EMBL/GenBank/DDBJ databases">
        <title>Genome sequence of a Cantenovulum-like bacteria.</title>
        <authorList>
            <person name="Tan W.R."/>
            <person name="Lau N.-S."/>
            <person name="Go F."/>
            <person name="Amirul A.-A.A."/>
        </authorList>
    </citation>
    <scope>NUCLEOTIDE SEQUENCE [LARGE SCALE GENOMIC DNA]</scope>
    <source>
        <strain evidence="1 2">CCB-QB4</strain>
    </source>
</reference>
<dbReference type="OrthoDB" id="5761885at2"/>
<evidence type="ECO:0000313" key="2">
    <source>
        <dbReference type="Proteomes" id="UP000244441"/>
    </source>
</evidence>
<gene>
    <name evidence="1" type="ORF">C2869_17020</name>
</gene>
<dbReference type="Gene3D" id="2.40.10.220">
    <property type="entry name" value="predicted glycosyltransferase like domains"/>
    <property type="match status" value="1"/>
</dbReference>
<dbReference type="EMBL" id="CP026604">
    <property type="protein sequence ID" value="AWB68022.1"/>
    <property type="molecule type" value="Genomic_DNA"/>
</dbReference>
<sequence>MRKVTDLKPSTAVELFFFNAVHKKARARAEYIGCIENQYMMFRWPKSKDSRDASSLRSGVKVMARALVDDFHMDYIVFSAAVQAKITYKEPILVLDYPQEVQTQKLRTQPRIKVELMAEVKVPQMNLDLIALLTDFSLSGCKCECLPSDGSNHDFAELEENLLEKELTINAQFDPVSQTETTLKAVVKNVNAKEKLHLGLKFEKNANQNLQSIFTKLLLDMQGISLTELEQE</sequence>
<dbReference type="Proteomes" id="UP000244441">
    <property type="component" value="Chromosome"/>
</dbReference>
<evidence type="ECO:0000313" key="1">
    <source>
        <dbReference type="EMBL" id="AWB68022.1"/>
    </source>
</evidence>
<dbReference type="AlphaFoldDB" id="A0A2S0VV29"/>
<dbReference type="KEGG" id="cate:C2869_17020"/>